<sequence length="330" mass="36827">MAFQQQRANRAPQLGMWRAIHAKIESKRDPELERQCVEFVVHHTGETVNTFDDLKNGVILCKLVNKFCPNAVRKVEQSTAVFKQRANLESFIQGCKAFGLKDQEVFQVNDLFENKNIPQFTQCIVALGRYAQATEGYDGPILGPKQSEGNVREFTQDQMDAGKHMIGLQMGSNKGASQAGGDFGRPRQVHSEFKYHGLLVNKFCPEAVRKIETSTAVFKQRANLESFIQGLKVYGLKDQDVFQVNDLYESKNIPQFTGCLVALGRFAQSQPGYDGPILGPRQSESNVRDFSQDQMDAGKHMIGLQMGSNKGASQAGGDFGRPRQVHSDFK</sequence>
<dbReference type="PROSITE" id="PS51122">
    <property type="entry name" value="CALPONIN_2"/>
    <property type="match status" value="2"/>
</dbReference>
<protein>
    <recommendedName>
        <fullName evidence="2">Transgelin</fullName>
    </recommendedName>
</protein>
<keyword evidence="6" id="KW-1185">Reference proteome</keyword>
<feature type="domain" description="Calponin-homology (CH)" evidence="4">
    <location>
        <begin position="26"/>
        <end position="132"/>
    </location>
</feature>
<dbReference type="InterPro" id="IPR050606">
    <property type="entry name" value="Calponin-like"/>
</dbReference>
<dbReference type="PANTHER" id="PTHR47385:SF14">
    <property type="entry name" value="TRANSGELIN"/>
    <property type="match status" value="1"/>
</dbReference>
<dbReference type="Proteomes" id="UP000007110">
    <property type="component" value="Unassembled WGS sequence"/>
</dbReference>
<dbReference type="GeneID" id="576448"/>
<dbReference type="AlphaFoldDB" id="A0A7M7HKC4"/>
<evidence type="ECO:0000313" key="5">
    <source>
        <dbReference type="EnsemblMetazoa" id="XP_011667424"/>
    </source>
</evidence>
<evidence type="ECO:0000256" key="3">
    <source>
        <dbReference type="SAM" id="MobiDB-lite"/>
    </source>
</evidence>
<dbReference type="InterPro" id="IPR000557">
    <property type="entry name" value="Calponin_repeat"/>
</dbReference>
<dbReference type="EnsemblMetazoa" id="XM_011669122">
    <property type="protein sequence ID" value="XP_011667424"/>
    <property type="gene ID" value="LOC576448"/>
</dbReference>
<dbReference type="SUPFAM" id="SSF47576">
    <property type="entry name" value="Calponin-homology domain, CH-domain"/>
    <property type="match status" value="2"/>
</dbReference>
<proteinExistence type="inferred from homology"/>
<dbReference type="InParanoid" id="A0A7M7HKC4"/>
<dbReference type="GO" id="GO:0007015">
    <property type="term" value="P:actin filament organization"/>
    <property type="evidence" value="ECO:0000318"/>
    <property type="project" value="GO_Central"/>
</dbReference>
<reference evidence="5" key="2">
    <citation type="submission" date="2021-01" db="UniProtKB">
        <authorList>
            <consortium name="EnsemblMetazoa"/>
        </authorList>
    </citation>
    <scope>IDENTIFICATION</scope>
</reference>
<evidence type="ECO:0000259" key="4">
    <source>
        <dbReference type="PROSITE" id="PS50021"/>
    </source>
</evidence>
<dbReference type="PANTHER" id="PTHR47385">
    <property type="entry name" value="CALPONIN"/>
    <property type="match status" value="1"/>
</dbReference>
<dbReference type="Gene3D" id="1.10.418.10">
    <property type="entry name" value="Calponin-like domain"/>
    <property type="match status" value="2"/>
</dbReference>
<name>A0A7M7HKC4_STRPU</name>
<dbReference type="InterPro" id="IPR001715">
    <property type="entry name" value="CH_dom"/>
</dbReference>
<dbReference type="PRINTS" id="PR00888">
    <property type="entry name" value="SM22CALPONIN"/>
</dbReference>
<evidence type="ECO:0000256" key="2">
    <source>
        <dbReference type="RuleBase" id="RU361224"/>
    </source>
</evidence>
<dbReference type="GO" id="GO:0051015">
    <property type="term" value="F:actin filament binding"/>
    <property type="evidence" value="ECO:0000318"/>
    <property type="project" value="GO_Central"/>
</dbReference>
<dbReference type="PROSITE" id="PS50021">
    <property type="entry name" value="CH"/>
    <property type="match status" value="1"/>
</dbReference>
<dbReference type="PROSITE" id="PS01052">
    <property type="entry name" value="CALPONIN_1"/>
    <property type="match status" value="2"/>
</dbReference>
<dbReference type="Pfam" id="PF00402">
    <property type="entry name" value="Calponin"/>
    <property type="match status" value="2"/>
</dbReference>
<dbReference type="RefSeq" id="XP_011667424.1">
    <property type="nucleotide sequence ID" value="XM_011669122.2"/>
</dbReference>
<organism evidence="5 6">
    <name type="scientific">Strongylocentrotus purpuratus</name>
    <name type="common">Purple sea urchin</name>
    <dbReference type="NCBI Taxonomy" id="7668"/>
    <lineage>
        <taxon>Eukaryota</taxon>
        <taxon>Metazoa</taxon>
        <taxon>Echinodermata</taxon>
        <taxon>Eleutherozoa</taxon>
        <taxon>Echinozoa</taxon>
        <taxon>Echinoidea</taxon>
        <taxon>Euechinoidea</taxon>
        <taxon>Echinacea</taxon>
        <taxon>Camarodonta</taxon>
        <taxon>Echinidea</taxon>
        <taxon>Strongylocentrotidae</taxon>
        <taxon>Strongylocentrotus</taxon>
    </lineage>
</organism>
<comment type="similarity">
    <text evidence="1 2">Belongs to the calponin family.</text>
</comment>
<evidence type="ECO:0000256" key="1">
    <source>
        <dbReference type="ARBA" id="ARBA00009631"/>
    </source>
</evidence>
<evidence type="ECO:0000313" key="6">
    <source>
        <dbReference type="Proteomes" id="UP000007110"/>
    </source>
</evidence>
<dbReference type="InterPro" id="IPR003096">
    <property type="entry name" value="SM22_calponin"/>
</dbReference>
<dbReference type="OrthoDB" id="21595at2759"/>
<accession>A0A7M7HKC4</accession>
<dbReference type="SMART" id="SM00033">
    <property type="entry name" value="CH"/>
    <property type="match status" value="2"/>
</dbReference>
<dbReference type="KEGG" id="spu:576448"/>
<dbReference type="Pfam" id="PF00307">
    <property type="entry name" value="CH"/>
    <property type="match status" value="2"/>
</dbReference>
<dbReference type="GO" id="GO:0015629">
    <property type="term" value="C:actin cytoskeleton"/>
    <property type="evidence" value="ECO:0000318"/>
    <property type="project" value="GO_Central"/>
</dbReference>
<reference evidence="6" key="1">
    <citation type="submission" date="2015-02" db="EMBL/GenBank/DDBJ databases">
        <title>Genome sequencing for Strongylocentrotus purpuratus.</title>
        <authorList>
            <person name="Murali S."/>
            <person name="Liu Y."/>
            <person name="Vee V."/>
            <person name="English A."/>
            <person name="Wang M."/>
            <person name="Skinner E."/>
            <person name="Han Y."/>
            <person name="Muzny D.M."/>
            <person name="Worley K.C."/>
            <person name="Gibbs R.A."/>
        </authorList>
    </citation>
    <scope>NUCLEOTIDE SEQUENCE</scope>
</reference>
<feature type="region of interest" description="Disordered" evidence="3">
    <location>
        <begin position="306"/>
        <end position="330"/>
    </location>
</feature>
<dbReference type="InterPro" id="IPR036872">
    <property type="entry name" value="CH_dom_sf"/>
</dbReference>